<dbReference type="GeneID" id="104728892"/>
<dbReference type="Gene3D" id="2.40.10.10">
    <property type="entry name" value="Trypsin-like serine proteases"/>
    <property type="match status" value="2"/>
</dbReference>
<dbReference type="PANTHER" id="PTHR45980">
    <property type="match status" value="1"/>
</dbReference>
<dbReference type="InterPro" id="IPR046449">
    <property type="entry name" value="DEGP_PDZ_sf"/>
</dbReference>
<keyword evidence="6" id="KW-1185">Reference proteome</keyword>
<keyword evidence="3" id="KW-0378">Hydrolase</keyword>
<evidence type="ECO:0000313" key="6">
    <source>
        <dbReference type="Proteomes" id="UP000694864"/>
    </source>
</evidence>
<dbReference type="SUPFAM" id="SSF50156">
    <property type="entry name" value="PDZ domain-like"/>
    <property type="match status" value="1"/>
</dbReference>
<evidence type="ECO:0000313" key="7">
    <source>
        <dbReference type="RefSeq" id="XP_010446115.1"/>
    </source>
</evidence>
<dbReference type="InterPro" id="IPR009003">
    <property type="entry name" value="Peptidase_S1_PA"/>
</dbReference>
<dbReference type="Proteomes" id="UP000694864">
    <property type="component" value="Chromosome 11"/>
</dbReference>
<evidence type="ECO:0000259" key="5">
    <source>
        <dbReference type="Pfam" id="PF17815"/>
    </source>
</evidence>
<dbReference type="Pfam" id="PF13365">
    <property type="entry name" value="Trypsin_2"/>
    <property type="match status" value="1"/>
</dbReference>
<evidence type="ECO:0000256" key="3">
    <source>
        <dbReference type="ARBA" id="ARBA00022801"/>
    </source>
</evidence>
<dbReference type="Gene3D" id="2.30.42.10">
    <property type="match status" value="1"/>
</dbReference>
<keyword evidence="4" id="KW-0720">Serine protease</keyword>
<evidence type="ECO:0000256" key="1">
    <source>
        <dbReference type="ARBA" id="ARBA00010541"/>
    </source>
</evidence>
<name>A0ABM0UTJ4_CAMSA</name>
<proteinExistence type="inferred from homology"/>
<protein>
    <submittedName>
        <fullName evidence="7">Protease Do-like 3, mitochondrial</fullName>
    </submittedName>
</protein>
<dbReference type="PRINTS" id="PR00834">
    <property type="entry name" value="PROTEASES2C"/>
</dbReference>
<comment type="similarity">
    <text evidence="1">Belongs to the peptidase S1C family.</text>
</comment>
<reference evidence="6" key="1">
    <citation type="journal article" date="2014" name="Nat. Commun.">
        <title>The emerging biofuel crop Camelina sativa retains a highly undifferentiated hexaploid genome structure.</title>
        <authorList>
            <person name="Kagale S."/>
            <person name="Koh C."/>
            <person name="Nixon J."/>
            <person name="Bollina V."/>
            <person name="Clarke W.E."/>
            <person name="Tuteja R."/>
            <person name="Spillane C."/>
            <person name="Robinson S.J."/>
            <person name="Links M.G."/>
            <person name="Clarke C."/>
            <person name="Higgins E.E."/>
            <person name="Huebert T."/>
            <person name="Sharpe A.G."/>
            <person name="Parkin I.A."/>
        </authorList>
    </citation>
    <scope>NUCLEOTIDE SEQUENCE [LARGE SCALE GENOMIC DNA]</scope>
    <source>
        <strain evidence="6">cv. DH55</strain>
    </source>
</reference>
<evidence type="ECO:0000256" key="4">
    <source>
        <dbReference type="ARBA" id="ARBA00022825"/>
    </source>
</evidence>
<dbReference type="InterPro" id="IPR041517">
    <property type="entry name" value="DEGP_PDZ"/>
</dbReference>
<dbReference type="SUPFAM" id="SSF50494">
    <property type="entry name" value="Trypsin-like serine proteases"/>
    <property type="match status" value="1"/>
</dbReference>
<accession>A0ABM0UTJ4</accession>
<dbReference type="Pfam" id="PF17815">
    <property type="entry name" value="PDZ_3"/>
    <property type="match status" value="1"/>
</dbReference>
<dbReference type="RefSeq" id="XP_010446115.1">
    <property type="nucleotide sequence ID" value="XM_010447813.1"/>
</dbReference>
<feature type="domain" description="Protease Do-like PDZ" evidence="5">
    <location>
        <begin position="394"/>
        <end position="529"/>
    </location>
</feature>
<keyword evidence="2" id="KW-0645">Protease</keyword>
<dbReference type="Gene3D" id="3.20.190.20">
    <property type="match status" value="1"/>
</dbReference>
<dbReference type="InterPro" id="IPR036034">
    <property type="entry name" value="PDZ_sf"/>
</dbReference>
<evidence type="ECO:0000256" key="2">
    <source>
        <dbReference type="ARBA" id="ARBA00022670"/>
    </source>
</evidence>
<reference evidence="7" key="2">
    <citation type="submission" date="2025-08" db="UniProtKB">
        <authorList>
            <consortium name="RefSeq"/>
        </authorList>
    </citation>
    <scope>IDENTIFICATION</scope>
    <source>
        <tissue evidence="7">Leaf</tissue>
    </source>
</reference>
<sequence>MSLWSIRIVTRFCNSSSTQVPRFLSSRFLLLRSDPVRNNLLPTTRVSRLHASISRCYHSVCIDSQSESRHTELSAIDTALDSVVKIFCFRSDTDVDKPWKNSWEGFATGTGFVIFGRRVLTNAHIVKDHTDLQVKKHGSPTKYEAIVEAVGDECDLAILAVDNEEFWEDSNPLELGDIPYMGDTVYALGYPRGGDTISVTKGIVSSVTVNPYCHSSTELLTIQVDAAITYGNSGGPVIMGNKVAGVAFQGRVLGKNTVYLIIPTPVVNHFLSVVEEKGYYTGFDLPDISCQAMENSNIRKHFKMTHGMSGVLINEMNMVSAAHKFLKKDDVILAIDGVPIGNDATIVLRGKERINFNHLVSMKKPGEKGLFKVLRDGREHEFKISLNSVQPRLVPVRQYDPFDPRCYIFAGFIFASLSKPKIDNSSDAICDCALKRRPEKAAQEIIIISEMLEDDINVGYYSFKKLQVKKVNGEELLNLDHLRRRIEKCRTEVLRLDLEKGKVIILHYKSACEENLLILKRHRIPSSMS</sequence>
<organism evidence="6 7">
    <name type="scientific">Camelina sativa</name>
    <name type="common">False flax</name>
    <name type="synonym">Myagrum sativum</name>
    <dbReference type="NCBI Taxonomy" id="90675"/>
    <lineage>
        <taxon>Eukaryota</taxon>
        <taxon>Viridiplantae</taxon>
        <taxon>Streptophyta</taxon>
        <taxon>Embryophyta</taxon>
        <taxon>Tracheophyta</taxon>
        <taxon>Spermatophyta</taxon>
        <taxon>Magnoliopsida</taxon>
        <taxon>eudicotyledons</taxon>
        <taxon>Gunneridae</taxon>
        <taxon>Pentapetalae</taxon>
        <taxon>rosids</taxon>
        <taxon>malvids</taxon>
        <taxon>Brassicales</taxon>
        <taxon>Brassicaceae</taxon>
        <taxon>Camelineae</taxon>
        <taxon>Camelina</taxon>
    </lineage>
</organism>
<dbReference type="InterPro" id="IPR001940">
    <property type="entry name" value="Peptidase_S1C"/>
</dbReference>
<dbReference type="PANTHER" id="PTHR45980:SF9">
    <property type="entry name" value="PROTEASE DO-LIKE 10, MITOCHONDRIAL-RELATED"/>
    <property type="match status" value="1"/>
</dbReference>
<gene>
    <name evidence="7" type="primary">LOC104728892</name>
</gene>
<dbReference type="InterPro" id="IPR043504">
    <property type="entry name" value="Peptidase_S1_PA_chymotrypsin"/>
</dbReference>